<keyword evidence="8" id="KW-1185">Reference proteome</keyword>
<protein>
    <recommendedName>
        <fullName evidence="4">Small ribosomal subunit protein mS41</fullName>
    </recommendedName>
</protein>
<feature type="region of interest" description="Disordered" evidence="5">
    <location>
        <begin position="97"/>
        <end position="129"/>
    </location>
</feature>
<name>A0A8E2DKA4_9APHY</name>
<dbReference type="AlphaFoldDB" id="A0A8E2DKA4"/>
<dbReference type="EMBL" id="KV722575">
    <property type="protein sequence ID" value="OCH85588.1"/>
    <property type="molecule type" value="Genomic_DNA"/>
</dbReference>
<evidence type="ECO:0000256" key="1">
    <source>
        <dbReference type="ARBA" id="ARBA00004173"/>
    </source>
</evidence>
<organism evidence="7 8">
    <name type="scientific">Obba rivulosa</name>
    <dbReference type="NCBI Taxonomy" id="1052685"/>
    <lineage>
        <taxon>Eukaryota</taxon>
        <taxon>Fungi</taxon>
        <taxon>Dikarya</taxon>
        <taxon>Basidiomycota</taxon>
        <taxon>Agaricomycotina</taxon>
        <taxon>Agaricomycetes</taxon>
        <taxon>Polyporales</taxon>
        <taxon>Gelatoporiaceae</taxon>
        <taxon>Obba</taxon>
    </lineage>
</organism>
<feature type="compositionally biased region" description="Basic residues" evidence="5">
    <location>
        <begin position="120"/>
        <end position="129"/>
    </location>
</feature>
<dbReference type="InterPro" id="IPR039603">
    <property type="entry name" value="Ribosomal_mS41"/>
</dbReference>
<dbReference type="PANTHER" id="PTHR28235">
    <property type="entry name" value="PROTEIN FYV4, MITOCHONDRIAL"/>
    <property type="match status" value="1"/>
</dbReference>
<proteinExistence type="inferred from homology"/>
<evidence type="ECO:0000256" key="3">
    <source>
        <dbReference type="ARBA" id="ARBA00023128"/>
    </source>
</evidence>
<feature type="domain" description="Small ribosomal subunit protein mS41 SAM" evidence="6">
    <location>
        <begin position="39"/>
        <end position="93"/>
    </location>
</feature>
<dbReference type="Proteomes" id="UP000250043">
    <property type="component" value="Unassembled WGS sequence"/>
</dbReference>
<dbReference type="Pfam" id="PF09597">
    <property type="entry name" value="SAM_Ribosomal_mS41"/>
    <property type="match status" value="1"/>
</dbReference>
<dbReference type="GO" id="GO:0005739">
    <property type="term" value="C:mitochondrion"/>
    <property type="evidence" value="ECO:0007669"/>
    <property type="project" value="UniProtKB-SubCell"/>
</dbReference>
<keyword evidence="3" id="KW-0496">Mitochondrion</keyword>
<evidence type="ECO:0000313" key="8">
    <source>
        <dbReference type="Proteomes" id="UP000250043"/>
    </source>
</evidence>
<dbReference type="PANTHER" id="PTHR28235:SF1">
    <property type="entry name" value="SMALL RIBOSOMAL SUBUNIT PROTEIN MS41"/>
    <property type="match status" value="1"/>
</dbReference>
<evidence type="ECO:0000256" key="2">
    <source>
        <dbReference type="ARBA" id="ARBA00010492"/>
    </source>
</evidence>
<evidence type="ECO:0000313" key="7">
    <source>
        <dbReference type="EMBL" id="OCH85588.1"/>
    </source>
</evidence>
<accession>A0A8E2DKA4</accession>
<reference evidence="7 8" key="1">
    <citation type="submission" date="2016-07" db="EMBL/GenBank/DDBJ databases">
        <title>Draft genome of the white-rot fungus Obba rivulosa 3A-2.</title>
        <authorList>
            <consortium name="DOE Joint Genome Institute"/>
            <person name="Miettinen O."/>
            <person name="Riley R."/>
            <person name="Acob R."/>
            <person name="Barry K."/>
            <person name="Cullen D."/>
            <person name="De Vries R."/>
            <person name="Hainaut M."/>
            <person name="Hatakka A."/>
            <person name="Henrissat B."/>
            <person name="Hilden K."/>
            <person name="Kuo R."/>
            <person name="Labutti K."/>
            <person name="Lipzen A."/>
            <person name="Makela M.R."/>
            <person name="Sandor L."/>
            <person name="Spatafora J.W."/>
            <person name="Grigoriev I.V."/>
            <person name="Hibbett D.S."/>
        </authorList>
    </citation>
    <scope>NUCLEOTIDE SEQUENCE [LARGE SCALE GENOMIC DNA]</scope>
    <source>
        <strain evidence="7 8">3A-2</strain>
    </source>
</reference>
<evidence type="ECO:0000256" key="5">
    <source>
        <dbReference type="SAM" id="MobiDB-lite"/>
    </source>
</evidence>
<sequence length="129" mass="14342">MSALGSRLAAFAPRLSRSLQNRALARSVPPPRAGSIATAGDFLKAIGRSADTKVSVESWEQLWQLDSHALKKAGVAVRDRRYILWSLEKYRQGEEPSEFAFPSSPKKTIRGRGPAVQNGKRIRSRRLKN</sequence>
<comment type="similarity">
    <text evidence="2">Belongs to the mitochondrion-specific ribosomal protein mS41 family.</text>
</comment>
<dbReference type="OrthoDB" id="18595at2759"/>
<dbReference type="InterPro" id="IPR019083">
    <property type="entry name" value="SAM_Ribosomal_mS41"/>
</dbReference>
<evidence type="ECO:0000256" key="4">
    <source>
        <dbReference type="ARBA" id="ARBA00035129"/>
    </source>
</evidence>
<evidence type="ECO:0000259" key="6">
    <source>
        <dbReference type="SMART" id="SM01238"/>
    </source>
</evidence>
<dbReference type="SMART" id="SM01238">
    <property type="entry name" value="IGR"/>
    <property type="match status" value="1"/>
</dbReference>
<gene>
    <name evidence="7" type="ORF">OBBRIDRAFT_784665</name>
</gene>
<comment type="subcellular location">
    <subcellularLocation>
        <location evidence="1">Mitochondrion</location>
    </subcellularLocation>
</comment>